<name>A0ABU1APS7_9BACT</name>
<gene>
    <name evidence="2" type="ORF">QEH59_17495</name>
</gene>
<keyword evidence="3" id="KW-1185">Reference proteome</keyword>
<dbReference type="RefSeq" id="WP_308986670.1">
    <property type="nucleotide sequence ID" value="NZ_JARXIC010000055.1"/>
</dbReference>
<sequence length="100" mass="11020">MDIPSPIRQFEQPIVHLIGGDDTVQGAYKQAELKHCSLSVIFKQVLQLIANTRVFAIAAGVMLQDIKKKVIKPTGAPGKDQQQAHGFPVHTSKQQTCTRE</sequence>
<feature type="compositionally biased region" description="Polar residues" evidence="1">
    <location>
        <begin position="91"/>
        <end position="100"/>
    </location>
</feature>
<comment type="caution">
    <text evidence="2">The sequence shown here is derived from an EMBL/GenBank/DDBJ whole genome shotgun (WGS) entry which is preliminary data.</text>
</comment>
<reference evidence="2 3" key="1">
    <citation type="submission" date="2023-04" db="EMBL/GenBank/DDBJ databases">
        <title>A novel bacteria isolated from coastal sediment.</title>
        <authorList>
            <person name="Liu X.-J."/>
            <person name="Du Z.-J."/>
        </authorList>
    </citation>
    <scope>NUCLEOTIDE SEQUENCE [LARGE SCALE GENOMIC DNA]</scope>
    <source>
        <strain evidence="2 3">SDUM461004</strain>
    </source>
</reference>
<protein>
    <submittedName>
        <fullName evidence="2">Uncharacterized protein</fullName>
    </submittedName>
</protein>
<evidence type="ECO:0000313" key="3">
    <source>
        <dbReference type="Proteomes" id="UP001243717"/>
    </source>
</evidence>
<accession>A0ABU1APS7</accession>
<evidence type="ECO:0000313" key="2">
    <source>
        <dbReference type="EMBL" id="MDQ8196233.1"/>
    </source>
</evidence>
<organism evidence="2 3">
    <name type="scientific">Thalassobacterium sedimentorum</name>
    <dbReference type="NCBI Taxonomy" id="3041258"/>
    <lineage>
        <taxon>Bacteria</taxon>
        <taxon>Pseudomonadati</taxon>
        <taxon>Verrucomicrobiota</taxon>
        <taxon>Opitutia</taxon>
        <taxon>Puniceicoccales</taxon>
        <taxon>Coraliomargaritaceae</taxon>
        <taxon>Thalassobacterium</taxon>
    </lineage>
</organism>
<evidence type="ECO:0000256" key="1">
    <source>
        <dbReference type="SAM" id="MobiDB-lite"/>
    </source>
</evidence>
<feature type="region of interest" description="Disordered" evidence="1">
    <location>
        <begin position="73"/>
        <end position="100"/>
    </location>
</feature>
<proteinExistence type="predicted"/>
<dbReference type="Proteomes" id="UP001243717">
    <property type="component" value="Unassembled WGS sequence"/>
</dbReference>
<dbReference type="EMBL" id="JARXIC010000055">
    <property type="protein sequence ID" value="MDQ8196233.1"/>
    <property type="molecule type" value="Genomic_DNA"/>
</dbReference>